<dbReference type="InterPro" id="IPR013767">
    <property type="entry name" value="PAS_fold"/>
</dbReference>
<sequence>MVERSPTPHYQLKIFGLVVGLVTLALTATAFTIFIIQTQSAVGAYISGQSAWSRGQLTAVYNLDRYARTGSQDYLEAFHQSIAVPLADLEARKGMERETLDMVRVRERLIEGLNHPDDIPSMIWLFRNFADYSHFKLAADAWRASDAGLTELLQVARQLEEEWAKSPIDAITIEKLQRRTEQLNYELDAETELVRQTIGDAGRFTKKLLTWAGIAFITLVSLGTWLMGLRLLRLLRRSEHRFRAIFEQSSIGILQLNATGEFLDANPASCKILEYPQRTIKTLSFQDIIHPEDRPGLYLNPDGSEANLPSQQNLEKRIIKGNGETIWARITASLVSGGQHHHSYYILMLEDISEAYRLSRELNHQATHDVLTDLLNRRAFEHRLASVLGRARTDRTSHALGFVDLDRFKAVNDTSGHAAGDQLLRQVSEVIRSCIRDGDVLARLGGDEFGLILENCDLDTAAKIFEKLRGAIEQLVFSWNDRQHTIGCCIGVVPIEAGAPDISTLMRAADQACYSAKRQGRNRVYLGPVSSTRDLNPNSLE</sequence>
<evidence type="ECO:0000313" key="7">
    <source>
        <dbReference type="Proteomes" id="UP000198519"/>
    </source>
</evidence>
<keyword evidence="2" id="KW-1133">Transmembrane helix</keyword>
<evidence type="ECO:0000256" key="1">
    <source>
        <dbReference type="ARBA" id="ARBA00001946"/>
    </source>
</evidence>
<dbReference type="CDD" id="cd01949">
    <property type="entry name" value="GGDEF"/>
    <property type="match status" value="1"/>
</dbReference>
<protein>
    <submittedName>
        <fullName evidence="6">PAS domain S-box-containing protein/diguanylate cyclase (GGDEF) domain-containing protein</fullName>
    </submittedName>
</protein>
<dbReference type="InterPro" id="IPR052155">
    <property type="entry name" value="Biofilm_reg_signaling"/>
</dbReference>
<dbReference type="SMART" id="SM00267">
    <property type="entry name" value="GGDEF"/>
    <property type="match status" value="1"/>
</dbReference>
<dbReference type="PROSITE" id="PS50112">
    <property type="entry name" value="PAS"/>
    <property type="match status" value="1"/>
</dbReference>
<dbReference type="GO" id="GO:0003824">
    <property type="term" value="F:catalytic activity"/>
    <property type="evidence" value="ECO:0007669"/>
    <property type="project" value="UniProtKB-ARBA"/>
</dbReference>
<proteinExistence type="predicted"/>
<feature type="domain" description="GGDEF" evidence="5">
    <location>
        <begin position="396"/>
        <end position="529"/>
    </location>
</feature>
<keyword evidence="2" id="KW-0472">Membrane</keyword>
<dbReference type="Gene3D" id="3.30.70.270">
    <property type="match status" value="1"/>
</dbReference>
<dbReference type="InterPro" id="IPR001610">
    <property type="entry name" value="PAC"/>
</dbReference>
<keyword evidence="2" id="KW-0812">Transmembrane</keyword>
<keyword evidence="7" id="KW-1185">Reference proteome</keyword>
<dbReference type="InterPro" id="IPR035965">
    <property type="entry name" value="PAS-like_dom_sf"/>
</dbReference>
<gene>
    <name evidence="6" type="ORF">SAMN04487963_2272</name>
</gene>
<dbReference type="EMBL" id="FOUE01000003">
    <property type="protein sequence ID" value="SFM36960.1"/>
    <property type="molecule type" value="Genomic_DNA"/>
</dbReference>
<evidence type="ECO:0000259" key="5">
    <source>
        <dbReference type="PROSITE" id="PS50887"/>
    </source>
</evidence>
<dbReference type="SMART" id="SM00086">
    <property type="entry name" value="PAC"/>
    <property type="match status" value="1"/>
</dbReference>
<dbReference type="NCBIfam" id="TIGR00229">
    <property type="entry name" value="sensory_box"/>
    <property type="match status" value="1"/>
</dbReference>
<dbReference type="Gene3D" id="3.30.450.20">
    <property type="entry name" value="PAS domain"/>
    <property type="match status" value="1"/>
</dbReference>
<feature type="domain" description="PAC" evidence="4">
    <location>
        <begin position="312"/>
        <end position="364"/>
    </location>
</feature>
<organism evidence="6 7">
    <name type="scientific">Marinobacter zhejiangensis</name>
    <dbReference type="NCBI Taxonomy" id="488535"/>
    <lineage>
        <taxon>Bacteria</taxon>
        <taxon>Pseudomonadati</taxon>
        <taxon>Pseudomonadota</taxon>
        <taxon>Gammaproteobacteria</taxon>
        <taxon>Pseudomonadales</taxon>
        <taxon>Marinobacteraceae</taxon>
        <taxon>Marinobacter</taxon>
    </lineage>
</organism>
<dbReference type="AlphaFoldDB" id="A0A1I4QBF1"/>
<evidence type="ECO:0000259" key="4">
    <source>
        <dbReference type="PROSITE" id="PS50113"/>
    </source>
</evidence>
<dbReference type="GO" id="GO:0006355">
    <property type="term" value="P:regulation of DNA-templated transcription"/>
    <property type="evidence" value="ECO:0007669"/>
    <property type="project" value="InterPro"/>
</dbReference>
<dbReference type="InterPro" id="IPR029787">
    <property type="entry name" value="Nucleotide_cyclase"/>
</dbReference>
<dbReference type="InterPro" id="IPR043128">
    <property type="entry name" value="Rev_trsase/Diguanyl_cyclase"/>
</dbReference>
<reference evidence="7" key="1">
    <citation type="submission" date="2016-10" db="EMBL/GenBank/DDBJ databases">
        <authorList>
            <person name="Varghese N."/>
            <person name="Submissions S."/>
        </authorList>
    </citation>
    <scope>NUCLEOTIDE SEQUENCE [LARGE SCALE GENOMIC DNA]</scope>
    <source>
        <strain evidence="7">CGMCC 1.7061</strain>
    </source>
</reference>
<dbReference type="PANTHER" id="PTHR44757:SF2">
    <property type="entry name" value="BIOFILM ARCHITECTURE MAINTENANCE PROTEIN MBAA"/>
    <property type="match status" value="1"/>
</dbReference>
<dbReference type="FunFam" id="3.30.70.270:FF:000001">
    <property type="entry name" value="Diguanylate cyclase domain protein"/>
    <property type="match status" value="1"/>
</dbReference>
<dbReference type="Pfam" id="PF00989">
    <property type="entry name" value="PAS"/>
    <property type="match status" value="1"/>
</dbReference>
<accession>A0A1I4QBF1</accession>
<dbReference type="Proteomes" id="UP000198519">
    <property type="component" value="Unassembled WGS sequence"/>
</dbReference>
<dbReference type="PANTHER" id="PTHR44757">
    <property type="entry name" value="DIGUANYLATE CYCLASE DGCP"/>
    <property type="match status" value="1"/>
</dbReference>
<dbReference type="PROSITE" id="PS50887">
    <property type="entry name" value="GGDEF"/>
    <property type="match status" value="1"/>
</dbReference>
<dbReference type="NCBIfam" id="TIGR00254">
    <property type="entry name" value="GGDEF"/>
    <property type="match status" value="1"/>
</dbReference>
<evidence type="ECO:0000313" key="6">
    <source>
        <dbReference type="EMBL" id="SFM36960.1"/>
    </source>
</evidence>
<dbReference type="RefSeq" id="WP_175481903.1">
    <property type="nucleotide sequence ID" value="NZ_FOUE01000003.1"/>
</dbReference>
<feature type="transmembrane region" description="Helical" evidence="2">
    <location>
        <begin position="208"/>
        <end position="232"/>
    </location>
</feature>
<feature type="domain" description="PAS" evidence="3">
    <location>
        <begin position="238"/>
        <end position="294"/>
    </location>
</feature>
<dbReference type="Pfam" id="PF00990">
    <property type="entry name" value="GGDEF"/>
    <property type="match status" value="1"/>
</dbReference>
<feature type="transmembrane region" description="Helical" evidence="2">
    <location>
        <begin position="12"/>
        <end position="36"/>
    </location>
</feature>
<dbReference type="PROSITE" id="PS50113">
    <property type="entry name" value="PAC"/>
    <property type="match status" value="1"/>
</dbReference>
<dbReference type="SMART" id="SM00091">
    <property type="entry name" value="PAS"/>
    <property type="match status" value="1"/>
</dbReference>
<evidence type="ECO:0000259" key="3">
    <source>
        <dbReference type="PROSITE" id="PS50112"/>
    </source>
</evidence>
<dbReference type="SUPFAM" id="SSF55785">
    <property type="entry name" value="PYP-like sensor domain (PAS domain)"/>
    <property type="match status" value="1"/>
</dbReference>
<dbReference type="InterPro" id="IPR000014">
    <property type="entry name" value="PAS"/>
</dbReference>
<name>A0A1I4QBF1_9GAMM</name>
<dbReference type="InterPro" id="IPR000160">
    <property type="entry name" value="GGDEF_dom"/>
</dbReference>
<comment type="cofactor">
    <cofactor evidence="1">
        <name>Mg(2+)</name>
        <dbReference type="ChEBI" id="CHEBI:18420"/>
    </cofactor>
</comment>
<dbReference type="SUPFAM" id="SSF55073">
    <property type="entry name" value="Nucleotide cyclase"/>
    <property type="match status" value="1"/>
</dbReference>
<dbReference type="STRING" id="488535.SAMN04487963_2272"/>
<dbReference type="CDD" id="cd00130">
    <property type="entry name" value="PAS"/>
    <property type="match status" value="1"/>
</dbReference>
<evidence type="ECO:0000256" key="2">
    <source>
        <dbReference type="SAM" id="Phobius"/>
    </source>
</evidence>
<dbReference type="InterPro" id="IPR000700">
    <property type="entry name" value="PAS-assoc_C"/>
</dbReference>